<evidence type="ECO:0000313" key="20">
    <source>
        <dbReference type="Proteomes" id="UP000694556"/>
    </source>
</evidence>
<keyword evidence="13" id="KW-0325">Glycoprotein</keyword>
<dbReference type="EC" id="2.7.10.1" evidence="16"/>
<dbReference type="GO" id="GO:0004714">
    <property type="term" value="F:transmembrane receptor protein tyrosine kinase activity"/>
    <property type="evidence" value="ECO:0007669"/>
    <property type="project" value="UniProtKB-EC"/>
</dbReference>
<dbReference type="InterPro" id="IPR008266">
    <property type="entry name" value="Tyr_kinase_AS"/>
</dbReference>
<reference evidence="19" key="1">
    <citation type="submission" date="2018-09" db="EMBL/GenBank/DDBJ databases">
        <title>Common duck and Muscovy duck high density SNP chip.</title>
        <authorList>
            <person name="Vignal A."/>
            <person name="Thebault N."/>
            <person name="Warren W.C."/>
        </authorList>
    </citation>
    <scope>NUCLEOTIDE SEQUENCE [LARGE SCALE GENOMIC DNA]</scope>
</reference>
<evidence type="ECO:0000256" key="2">
    <source>
        <dbReference type="ARBA" id="ARBA00022553"/>
    </source>
</evidence>
<dbReference type="GO" id="GO:0043235">
    <property type="term" value="C:receptor complex"/>
    <property type="evidence" value="ECO:0007669"/>
    <property type="project" value="TreeGrafter"/>
</dbReference>
<dbReference type="PROSITE" id="PS00109">
    <property type="entry name" value="PROTEIN_KINASE_TYR"/>
    <property type="match status" value="1"/>
</dbReference>
<dbReference type="SMART" id="SM00219">
    <property type="entry name" value="TyrKc"/>
    <property type="match status" value="1"/>
</dbReference>
<dbReference type="CDD" id="cd00063">
    <property type="entry name" value="FN3"/>
    <property type="match status" value="7"/>
</dbReference>
<dbReference type="InterPro" id="IPR036116">
    <property type="entry name" value="FN3_sf"/>
</dbReference>
<keyword evidence="8 15" id="KW-0067">ATP-binding</keyword>
<evidence type="ECO:0000256" key="6">
    <source>
        <dbReference type="ARBA" id="ARBA00022741"/>
    </source>
</evidence>
<dbReference type="SUPFAM" id="SSF49265">
    <property type="entry name" value="Fibronectin type III"/>
    <property type="match status" value="5"/>
</dbReference>
<feature type="domain" description="Protein kinase" evidence="17">
    <location>
        <begin position="1817"/>
        <end position="2096"/>
    </location>
</feature>
<dbReference type="Gene3D" id="2.60.40.10">
    <property type="entry name" value="Immunoglobulins"/>
    <property type="match status" value="7"/>
</dbReference>
<dbReference type="SUPFAM" id="SSF56112">
    <property type="entry name" value="Protein kinase-like (PK-like)"/>
    <property type="match status" value="1"/>
</dbReference>
<evidence type="ECO:0000256" key="8">
    <source>
        <dbReference type="ARBA" id="ARBA00022840"/>
    </source>
</evidence>
<evidence type="ECO:0000256" key="7">
    <source>
        <dbReference type="ARBA" id="ARBA00022777"/>
    </source>
</evidence>
<keyword evidence="2 16" id="KW-0597">Phosphoprotein</keyword>
<dbReference type="FunFam" id="1.10.510.10:FF:000341">
    <property type="entry name" value="Tyrosine-protein kinase receptor"/>
    <property type="match status" value="1"/>
</dbReference>
<dbReference type="PANTHER" id="PTHR24416:SF527">
    <property type="entry name" value="PROTO-ONCOGENE TYROSINE-PROTEIN KINASE ROS"/>
    <property type="match status" value="1"/>
</dbReference>
<evidence type="ECO:0000256" key="3">
    <source>
        <dbReference type="ARBA" id="ARBA00022679"/>
    </source>
</evidence>
<sequence length="2146" mass="242302">MYLKCMHFYKTKQWFWYPTQTISCKFGCSRAEDAYEYLNNPGAPFASTIGSHNVTLGWKPANISEVKYIIQWKFNQLPGDWRYTEVVSETSYTVKDLQAFTEYVFRVVWIITSQLQIHSPPSPSYRTHAFGAPSTAPIIKDIQSSSPNTVEVSWSPPLFPNGLIIGYNLLLTSENHKLLRASRGHSFQFYSTFPNSTYRFSIVAVNEAGAGPPAEANITTPESKGTGAAESLSLSVKVSEKLRHISYIICVHIFFYFLGISVNVYQQVVYFSEGNSIWVKEAVDMSDTSDVMLFYAGRGNITSISVDWLYQRIYFVMNEKVIHVCHLENCTAAEDITPLYVTSPRKVVADPYNGYIFCLLEDGIYRANLPPFPDTASAASLVVKSSALRDFVINFQSKRLIFFNKTEQAFVSGFLDGSELHKLRSHVTLDDMESFVYEDNMFTVTDGWAVFQEEVSPDGKSSFNEYVVDCSLDCPEYSGFGNLLFYGASTQPFPLPTPPRFVTVLFGLHQAWLLISAIIYLIEENFGPSAWQNWTYDVKVSSQNPSEEEQVISNISDTRFMVKKLASFTAYEMSVRAVSPAGEGPWSESFRGMTLEEAEEEAYILAVGAEGLWRQWLDTYGPGEFLSPNIRNISDLDWYNGTLYWSNSMGKVQTWSLNKRESTSENPYISDIRNARMLAFDWLGQCLYWAGKIYRKSLLGGHMDVVAHVVYLVKDLVVDSVNGYLYWATMYSVESARLNGEEYFLLQEQLQFSGKQVVGLALDVSHGFLYWLVQESLCLNLYRISLCKEGCGNVIVTEFAAWSISETSQSTLEYYSGRLFWINNLQFITTQEVNQSISIPFSEPAKFAAFTLVHTSLKPLPGNFSFTPKVIPNAVPVSSFRIKGNSSSFNIVWSASANVEWGTVFYCVGSKALQCLQPHNLTVPSYQVDWLEPFELFDFSVTPYTYWGKAPTTSVFLRAPEGVPSAPTNPRIYVLHNNLHEGEEKICVEFRWNKPERDNGVLTHFRVYYQLLCQNDTADTLMEWNVSNVKHNVLLFSLRDVLPHLTVRFQVQAFTSVGPGPLSDIVQRNSSDLFPVPTLITVSANKLFLTDIDNNHTIWELLAKTNIKDICYAANDDTMYYILEDSLFLLNIQTTSFFKDAFLHNVTAITVDWIARHLFVALKTSGNETQIFVIDLELKKKSLQALNVQLGKHNSTVSSLLSYPLLSRLYWMEELDYGSHVFYYDILNNTVQHILGYISAEEQMRNYCSCNVTEAELGRSMSMDVSDSKNPQLLFIRGRDEIWASDVDGCHCWRLTRIPSIQGLNKKIGSLTVDKQFLYWSIETKKYTEIYLANKETTRHSLQMKTNHELKILAYSTAMQSYPDKSCLIPLLDTEKPSILDTTNTSFTVSLPSVTPQQLCPVFSDNTYFYVIQVAVKNYYSDHEELAMGKETIGTTLYGVPEAVDSIKAVVLSDTAINIFWSEPLKPNGPLESIRYQISVNFLSPFPATPLRKSEFPNGTLAWSVTGLQSGTNNLFKVLAFHPNENWFSESVPVTAKTFETPPAPVNIFPRNTSFQLEWQAPLHVNGTSFWFELRKVKILLNDWFSPASTTCSTAGLIYTCNLTGTLPSTNYLVRVTVAYVTGVKSTSSSTIFKTTAGVPSKPGTPKRAENMKNSVQWETAEDNGSNLTYYILESSTNKMKSLWVVVYNGSCDSICTWKAKNLEGTFQFRAAAANVLGLGEYSDTSEDIVLSKGMSCTFLFLKYLVVFFSVPVWYQRRKSRKPSLIRQIVLVKEDKELAQLRGMAEAVGLANACYAVSILPSQAEIDLLPAFPRDKLNLHKLLGSGAFGEVYEGTAVDILADGSGETKVAVKTLKKGATDQEKSEFLKEAHLMSKFDHPHILKLLGVCLLNEPQYLILELMEGGDLLSYLRGARKQKLQSSLLTVTDLLDICLDICKGCVYLEKTHFIHRDLAARNCLVSEKGYESCSRVVKIGDFGLARDIYKNDYYRKRGEGLLPVRWMAPESLIDGVFTNRSDVWSFGVLMWEILTLGQQPYPGLSNMEVLHHVRSGGRLESPSNCPDDLCDLITRCWAQEPQNRPTFFYIQDKLQEIRHSPLCFNHCLEDKEAATGIINQAFEGKSGEHLLSSQPQHHELASHSKKEKITCL</sequence>
<evidence type="ECO:0000256" key="1">
    <source>
        <dbReference type="ARBA" id="ARBA00004479"/>
    </source>
</evidence>
<evidence type="ECO:0000256" key="14">
    <source>
        <dbReference type="ARBA" id="ARBA00051243"/>
    </source>
</evidence>
<keyword evidence="5" id="KW-0677">Repeat</keyword>
<dbReference type="Proteomes" id="UP000694556">
    <property type="component" value="Chromosome 3"/>
</dbReference>
<dbReference type="SMART" id="SM00060">
    <property type="entry name" value="FN3"/>
    <property type="match status" value="8"/>
</dbReference>
<comment type="subcellular location">
    <subcellularLocation>
        <location evidence="1">Membrane</location>
        <topology evidence="1">Single-pass type I membrane protein</topology>
    </subcellularLocation>
</comment>
<protein>
    <recommendedName>
        <fullName evidence="16">Tyrosine-protein kinase receptor</fullName>
        <ecNumber evidence="16">2.7.10.1</ecNumber>
    </recommendedName>
</protein>
<keyword evidence="4 16" id="KW-0812">Transmembrane</keyword>
<dbReference type="SUPFAM" id="SSF63825">
    <property type="entry name" value="YWTD domain"/>
    <property type="match status" value="3"/>
</dbReference>
<dbReference type="InterPro" id="IPR001245">
    <property type="entry name" value="Ser-Thr/Tyr_kinase_cat_dom"/>
</dbReference>
<feature type="binding site" evidence="15">
    <location>
        <position position="1852"/>
    </location>
    <ligand>
        <name>ATP</name>
        <dbReference type="ChEBI" id="CHEBI:30616"/>
    </ligand>
</feature>
<dbReference type="InterPro" id="IPR003961">
    <property type="entry name" value="FN3_dom"/>
</dbReference>
<evidence type="ECO:0000256" key="11">
    <source>
        <dbReference type="ARBA" id="ARBA00023137"/>
    </source>
</evidence>
<evidence type="ECO:0000256" key="15">
    <source>
        <dbReference type="PROSITE-ProRule" id="PRU10141"/>
    </source>
</evidence>
<dbReference type="Gene3D" id="1.10.510.10">
    <property type="entry name" value="Transferase(Phosphotransferase) domain 1"/>
    <property type="match status" value="1"/>
</dbReference>
<dbReference type="Ensembl" id="ENSCMMT00000009854.1">
    <property type="protein sequence ID" value="ENSCMMP00000008942.1"/>
    <property type="gene ID" value="ENSCMMG00000004682.1"/>
</dbReference>
<feature type="domain" description="Fibronectin type-III" evidence="18">
    <location>
        <begin position="1443"/>
        <end position="1544"/>
    </location>
</feature>
<reference evidence="19" key="3">
    <citation type="submission" date="2025-09" db="UniProtKB">
        <authorList>
            <consortium name="Ensembl"/>
        </authorList>
    </citation>
    <scope>IDENTIFICATION</scope>
</reference>
<evidence type="ECO:0000256" key="10">
    <source>
        <dbReference type="ARBA" id="ARBA00023136"/>
    </source>
</evidence>
<dbReference type="FunFam" id="2.60.40.10:FF:000882">
    <property type="entry name" value="Tyrosine-protein kinase receptor"/>
    <property type="match status" value="1"/>
</dbReference>
<keyword evidence="12 16" id="KW-0675">Receptor</keyword>
<organism evidence="19 20">
    <name type="scientific">Cairina moschata</name>
    <name type="common">Muscovy duck</name>
    <dbReference type="NCBI Taxonomy" id="8855"/>
    <lineage>
        <taxon>Eukaryota</taxon>
        <taxon>Metazoa</taxon>
        <taxon>Chordata</taxon>
        <taxon>Craniata</taxon>
        <taxon>Vertebrata</taxon>
        <taxon>Euteleostomi</taxon>
        <taxon>Archelosauria</taxon>
        <taxon>Archosauria</taxon>
        <taxon>Dinosauria</taxon>
        <taxon>Saurischia</taxon>
        <taxon>Theropoda</taxon>
        <taxon>Coelurosauria</taxon>
        <taxon>Aves</taxon>
        <taxon>Neognathae</taxon>
        <taxon>Galloanserae</taxon>
        <taxon>Anseriformes</taxon>
        <taxon>Anatidae</taxon>
        <taxon>Anatinae</taxon>
        <taxon>Cairina</taxon>
    </lineage>
</organism>
<dbReference type="FunFam" id="2.60.40.10:FF:001018">
    <property type="entry name" value="Tyrosine-protein kinase receptor"/>
    <property type="match status" value="1"/>
</dbReference>
<dbReference type="FunFam" id="2.60.40.10:FF:001816">
    <property type="entry name" value="Tyrosine-protein kinase receptor"/>
    <property type="match status" value="1"/>
</dbReference>
<dbReference type="InterPro" id="IPR020635">
    <property type="entry name" value="Tyr_kinase_cat_dom"/>
</dbReference>
<name>A0A8C3BN56_CAIMO</name>
<feature type="domain" description="Fibronectin type-III" evidence="18">
    <location>
        <begin position="495"/>
        <end position="597"/>
    </location>
</feature>
<dbReference type="Gene3D" id="3.30.200.20">
    <property type="entry name" value="Phosphorylase Kinase, domain 1"/>
    <property type="match status" value="1"/>
</dbReference>
<keyword evidence="10" id="KW-0472">Membrane</keyword>
<dbReference type="GO" id="GO:0032006">
    <property type="term" value="P:regulation of TOR signaling"/>
    <property type="evidence" value="ECO:0007669"/>
    <property type="project" value="TreeGrafter"/>
</dbReference>
<feature type="domain" description="Fibronectin type-III" evidence="18">
    <location>
        <begin position="40"/>
        <end position="132"/>
    </location>
</feature>
<dbReference type="InterPro" id="IPR050122">
    <property type="entry name" value="RTK"/>
</dbReference>
<dbReference type="FunFam" id="2.120.10.30:FF:000044">
    <property type="entry name" value="Tyrosine-protein kinase receptor"/>
    <property type="match status" value="1"/>
</dbReference>
<dbReference type="Pfam" id="PF07714">
    <property type="entry name" value="PK_Tyr_Ser-Thr"/>
    <property type="match status" value="1"/>
</dbReference>
<dbReference type="Pfam" id="PF00041">
    <property type="entry name" value="fn3"/>
    <property type="match status" value="2"/>
</dbReference>
<feature type="domain" description="Fibronectin type-III" evidence="18">
    <location>
        <begin position="966"/>
        <end position="1073"/>
    </location>
</feature>
<dbReference type="GO" id="GO:0005524">
    <property type="term" value="F:ATP binding"/>
    <property type="evidence" value="ECO:0007669"/>
    <property type="project" value="UniProtKB-UniRule"/>
</dbReference>
<comment type="catalytic activity">
    <reaction evidence="14 16">
        <text>L-tyrosyl-[protein] + ATP = O-phospho-L-tyrosyl-[protein] + ADP + H(+)</text>
        <dbReference type="Rhea" id="RHEA:10596"/>
        <dbReference type="Rhea" id="RHEA-COMP:10136"/>
        <dbReference type="Rhea" id="RHEA-COMP:20101"/>
        <dbReference type="ChEBI" id="CHEBI:15378"/>
        <dbReference type="ChEBI" id="CHEBI:30616"/>
        <dbReference type="ChEBI" id="CHEBI:46858"/>
        <dbReference type="ChEBI" id="CHEBI:61978"/>
        <dbReference type="ChEBI" id="CHEBI:456216"/>
        <dbReference type="EC" id="2.7.10.1"/>
    </reaction>
</comment>
<dbReference type="GO" id="GO:0007169">
    <property type="term" value="P:cell surface receptor protein tyrosine kinase signaling pathway"/>
    <property type="evidence" value="ECO:0007669"/>
    <property type="project" value="InterPro"/>
</dbReference>
<dbReference type="FunFam" id="2.60.40.10:FF:000984">
    <property type="entry name" value="Tyrosine-protein kinase receptor"/>
    <property type="match status" value="1"/>
</dbReference>
<keyword evidence="6 15" id="KW-0547">Nucleotide-binding</keyword>
<dbReference type="InterPro" id="IPR017441">
    <property type="entry name" value="Protein_kinase_ATP_BS"/>
</dbReference>
<dbReference type="InterPro" id="IPR000719">
    <property type="entry name" value="Prot_kinase_dom"/>
</dbReference>
<dbReference type="PRINTS" id="PR00109">
    <property type="entry name" value="TYRKINASE"/>
</dbReference>
<keyword evidence="20" id="KW-1185">Reference proteome</keyword>
<comment type="similarity">
    <text evidence="16">Belongs to the protein kinase superfamily. Tyr protein kinase family. Insulin receptor subfamily.</text>
</comment>
<dbReference type="PANTHER" id="PTHR24416">
    <property type="entry name" value="TYROSINE-PROTEIN KINASE RECEPTOR"/>
    <property type="match status" value="1"/>
</dbReference>
<dbReference type="FunFam" id="2.120.10.30:FF:000038">
    <property type="entry name" value="Tyrosine-protein kinase receptor"/>
    <property type="match status" value="1"/>
</dbReference>
<dbReference type="InterPro" id="IPR011042">
    <property type="entry name" value="6-blade_b-propeller_TolB-like"/>
</dbReference>
<dbReference type="PROSITE" id="PS50011">
    <property type="entry name" value="PROTEIN_KINASE_DOM"/>
    <property type="match status" value="1"/>
</dbReference>
<dbReference type="GO" id="GO:0005886">
    <property type="term" value="C:plasma membrane"/>
    <property type="evidence" value="ECO:0007669"/>
    <property type="project" value="TreeGrafter"/>
</dbReference>
<dbReference type="SMART" id="SM00135">
    <property type="entry name" value="LY"/>
    <property type="match status" value="4"/>
</dbReference>
<dbReference type="PROSITE" id="PS00239">
    <property type="entry name" value="RECEPTOR_TYR_KIN_II"/>
    <property type="match status" value="1"/>
</dbReference>
<feature type="domain" description="Fibronectin type-III" evidence="18">
    <location>
        <begin position="133"/>
        <end position="224"/>
    </location>
</feature>
<evidence type="ECO:0000256" key="12">
    <source>
        <dbReference type="ARBA" id="ARBA00023170"/>
    </source>
</evidence>
<evidence type="ECO:0000313" key="19">
    <source>
        <dbReference type="Ensembl" id="ENSCMMP00000008942.1"/>
    </source>
</evidence>
<evidence type="ECO:0000256" key="4">
    <source>
        <dbReference type="ARBA" id="ARBA00022692"/>
    </source>
</evidence>
<keyword evidence="7" id="KW-0418">Kinase</keyword>
<evidence type="ECO:0000256" key="16">
    <source>
        <dbReference type="RuleBase" id="RU000312"/>
    </source>
</evidence>
<evidence type="ECO:0000256" key="5">
    <source>
        <dbReference type="ARBA" id="ARBA00022737"/>
    </source>
</evidence>
<accession>A0A8C3BN56</accession>
<dbReference type="InterPro" id="IPR011009">
    <property type="entry name" value="Kinase-like_dom_sf"/>
</dbReference>
<dbReference type="InterPro" id="IPR013783">
    <property type="entry name" value="Ig-like_fold"/>
</dbReference>
<dbReference type="FunFam" id="3.30.200.20:FF:000301">
    <property type="entry name" value="Tyrosine-protein kinase receptor"/>
    <property type="match status" value="1"/>
</dbReference>
<keyword evidence="3" id="KW-0808">Transferase</keyword>
<dbReference type="InterPro" id="IPR000033">
    <property type="entry name" value="LDLR_classB_rpt"/>
</dbReference>
<evidence type="ECO:0000256" key="9">
    <source>
        <dbReference type="ARBA" id="ARBA00022989"/>
    </source>
</evidence>
<reference evidence="19" key="2">
    <citation type="submission" date="2025-08" db="UniProtKB">
        <authorList>
            <consortium name="Ensembl"/>
        </authorList>
    </citation>
    <scope>IDENTIFICATION</scope>
</reference>
<dbReference type="CDD" id="cd05044">
    <property type="entry name" value="PTKc_c-ros"/>
    <property type="match status" value="1"/>
</dbReference>
<dbReference type="Gene3D" id="2.120.10.30">
    <property type="entry name" value="TolB, C-terminal domain"/>
    <property type="match status" value="3"/>
</dbReference>
<evidence type="ECO:0000256" key="13">
    <source>
        <dbReference type="ARBA" id="ARBA00023180"/>
    </source>
</evidence>
<dbReference type="PROSITE" id="PS00107">
    <property type="entry name" value="PROTEIN_KINASE_ATP"/>
    <property type="match status" value="1"/>
</dbReference>
<dbReference type="InterPro" id="IPR002011">
    <property type="entry name" value="Tyr_kinase_rcpt_2_CS"/>
</dbReference>
<evidence type="ECO:0000259" key="18">
    <source>
        <dbReference type="PROSITE" id="PS50853"/>
    </source>
</evidence>
<evidence type="ECO:0000259" key="17">
    <source>
        <dbReference type="PROSITE" id="PS50011"/>
    </source>
</evidence>
<keyword evidence="9" id="KW-1133">Transmembrane helix</keyword>
<dbReference type="PROSITE" id="PS50853">
    <property type="entry name" value="FN3"/>
    <property type="match status" value="5"/>
</dbReference>
<keyword evidence="11" id="KW-0829">Tyrosine-protein kinase</keyword>
<proteinExistence type="inferred from homology"/>